<evidence type="ECO:0000313" key="2">
    <source>
        <dbReference type="Proteomes" id="UP000029734"/>
    </source>
</evidence>
<proteinExistence type="predicted"/>
<dbReference type="RefSeq" id="WP_036658626.1">
    <property type="nucleotide sequence ID" value="NZ_JQCR01000003.1"/>
</dbReference>
<reference evidence="1 2" key="1">
    <citation type="submission" date="2014-08" db="EMBL/GenBank/DDBJ databases">
        <authorList>
            <person name="den Bakker H.C."/>
        </authorList>
    </citation>
    <scope>NUCLEOTIDE SEQUENCE [LARGE SCALE GENOMIC DNA]</scope>
    <source>
        <strain evidence="1 2">DSM 18334</strain>
    </source>
</reference>
<evidence type="ECO:0000313" key="1">
    <source>
        <dbReference type="EMBL" id="KGE18454.1"/>
    </source>
</evidence>
<name>A0A098M7A7_9BACL</name>
<reference evidence="1 2" key="2">
    <citation type="submission" date="2014-10" db="EMBL/GenBank/DDBJ databases">
        <title>Comparative genomics of the Paenibacillus odorifer group.</title>
        <authorList>
            <person name="Tsai Y.-C."/>
            <person name="Martin N."/>
            <person name="Korlach J."/>
            <person name="Wiedmann M."/>
        </authorList>
    </citation>
    <scope>NUCLEOTIDE SEQUENCE [LARGE SCALE GENOMIC DNA]</scope>
    <source>
        <strain evidence="1 2">DSM 18334</strain>
    </source>
</reference>
<accession>A0A098M7A7</accession>
<comment type="caution">
    <text evidence="1">The sequence shown here is derived from an EMBL/GenBank/DDBJ whole genome shotgun (WGS) entry which is preliminary data.</text>
</comment>
<dbReference type="EMBL" id="JQCR01000003">
    <property type="protein sequence ID" value="KGE18454.1"/>
    <property type="molecule type" value="Genomic_DNA"/>
</dbReference>
<dbReference type="AlphaFoldDB" id="A0A098M7A7"/>
<dbReference type="OrthoDB" id="1821976at2"/>
<keyword evidence="2" id="KW-1185">Reference proteome</keyword>
<dbReference type="STRING" id="268407.PWYN_28600"/>
<dbReference type="Proteomes" id="UP000029734">
    <property type="component" value="Unassembled WGS sequence"/>
</dbReference>
<protein>
    <submittedName>
        <fullName evidence="1">Uncharacterized protein</fullName>
    </submittedName>
</protein>
<organism evidence="1 2">
    <name type="scientific">Paenibacillus wynnii</name>
    <dbReference type="NCBI Taxonomy" id="268407"/>
    <lineage>
        <taxon>Bacteria</taxon>
        <taxon>Bacillati</taxon>
        <taxon>Bacillota</taxon>
        <taxon>Bacilli</taxon>
        <taxon>Bacillales</taxon>
        <taxon>Paenibacillaceae</taxon>
        <taxon>Paenibacillus</taxon>
    </lineage>
</organism>
<gene>
    <name evidence="1" type="ORF">PWYN_28600</name>
</gene>
<sequence>MDIPSEKIKFHDTVFLTQEQYGKLCEDFGKKIVDNTIEALDEWQTNKKPSQHKKDHNKTLRVWIKKDQAKAGYKTNSSRTKSRWIC</sequence>